<dbReference type="AlphaFoldDB" id="E3NHP7"/>
<gene>
    <name evidence="2" type="ORF">CRE_24253</name>
</gene>
<feature type="region of interest" description="Disordered" evidence="1">
    <location>
        <begin position="124"/>
        <end position="143"/>
    </location>
</feature>
<feature type="region of interest" description="Disordered" evidence="1">
    <location>
        <begin position="157"/>
        <end position="216"/>
    </location>
</feature>
<proteinExistence type="predicted"/>
<feature type="compositionally biased region" description="Low complexity" evidence="1">
    <location>
        <begin position="168"/>
        <end position="191"/>
    </location>
</feature>
<evidence type="ECO:0000313" key="2">
    <source>
        <dbReference type="EMBL" id="EFO98356.1"/>
    </source>
</evidence>
<evidence type="ECO:0000256" key="1">
    <source>
        <dbReference type="SAM" id="MobiDB-lite"/>
    </source>
</evidence>
<dbReference type="eggNOG" id="ENOG502T3CP">
    <property type="taxonomic scope" value="Eukaryota"/>
</dbReference>
<protein>
    <submittedName>
        <fullName evidence="2">Uncharacterized protein</fullName>
    </submittedName>
</protein>
<sequence length="690" mass="79438">MLRSVHGKTLVLSKKGRKKLDKHQSHAKLVVIKNEHYKKKKYETLQIDGENTKIKFYQDEEDLYITNFDQKQDILNCPIDALLIFDKHFEIYISQTMLCGTISQLQDPTLEFFMEKDQEEKMEPLFKKSKMSKTTEDDQYYNYDDSEELGIRTSSYEELPANSPPVSAPNSPNRSESLFSTTSDSLSSNQSPDNEIIHETTAKNGRKRSSPQIKSSGLDIKIQRTLEISRCKTRFEKLFDDHYSCDQKIIPCSQLVSSVSENDIIVQRFLDFAKSSGSIPEADPLTVYNRESEYHVLSGSRRAMAYRLHGIEKVAVHAVKAEDVPMYKLKKFFSETVEEEPDVCKMIDICYALFDYLDVLPQTIKRWTEKEFVDVFGKYFKKNTKLELILKMTAHDNLIFHLKKLCANGRSFGNRAYLLILNRFLTNPEDTLRVLRVAANSGLNEKQLKSELSKVKTSTSCILQKKVTDPVVINKLMDRFKDDSKFEEFAKRSDLRKKSCVDHFVTICRRFDVYKKATNSLPHSEATKVIKVVKTPSKSDFILTTDENVIEEWLIDDSDFLTEDQTAVLLGRNSENGSFSFILILPDSMADRGADGCLQAHISATLFIRRNGCLLKEHHVKQFFNDHDLPFRSFYYLEEISRIVKEDTPCFVKINKMLAIDISSSIIKNATNVAVDSEEHKEAFNDFILS</sequence>
<reference evidence="2" key="1">
    <citation type="submission" date="2007-07" db="EMBL/GenBank/DDBJ databases">
        <title>PCAP assembly of the Caenorhabditis remanei genome.</title>
        <authorList>
            <consortium name="The Caenorhabditis remanei Sequencing Consortium"/>
            <person name="Wilson R.K."/>
        </authorList>
    </citation>
    <scope>NUCLEOTIDE SEQUENCE [LARGE SCALE GENOMIC DNA]</scope>
    <source>
        <strain evidence="2">PB4641</strain>
    </source>
</reference>
<accession>E3NHP7</accession>
<dbReference type="Proteomes" id="UP000008281">
    <property type="component" value="Unassembled WGS sequence"/>
</dbReference>
<keyword evidence="3" id="KW-1185">Reference proteome</keyword>
<name>E3NHP7_CAERE</name>
<dbReference type="EMBL" id="DS268683">
    <property type="protein sequence ID" value="EFO98356.1"/>
    <property type="molecule type" value="Genomic_DNA"/>
</dbReference>
<dbReference type="HOGENOM" id="CLU_429100_0_0_1"/>
<evidence type="ECO:0000313" key="3">
    <source>
        <dbReference type="Proteomes" id="UP000008281"/>
    </source>
</evidence>
<organism evidence="3">
    <name type="scientific">Caenorhabditis remanei</name>
    <name type="common">Caenorhabditis vulgaris</name>
    <dbReference type="NCBI Taxonomy" id="31234"/>
    <lineage>
        <taxon>Eukaryota</taxon>
        <taxon>Metazoa</taxon>
        <taxon>Ecdysozoa</taxon>
        <taxon>Nematoda</taxon>
        <taxon>Chromadorea</taxon>
        <taxon>Rhabditida</taxon>
        <taxon>Rhabditina</taxon>
        <taxon>Rhabditomorpha</taxon>
        <taxon>Rhabditoidea</taxon>
        <taxon>Rhabditidae</taxon>
        <taxon>Peloderinae</taxon>
        <taxon>Caenorhabditis</taxon>
    </lineage>
</organism>
<dbReference type="OMA" id="NRESEYH"/>
<dbReference type="OrthoDB" id="10594313at2759"/>